<organism evidence="9 10">
    <name type="scientific">Candidatus Methanobinarius endosymbioticus</name>
    <dbReference type="NCBI Taxonomy" id="2006182"/>
    <lineage>
        <taxon>Archaea</taxon>
        <taxon>Methanobacteriati</taxon>
        <taxon>Methanobacteriota</taxon>
        <taxon>Methanomada group</taxon>
        <taxon>Methanobacteria</taxon>
        <taxon>Methanobacteriales</taxon>
        <taxon>Methanobacteriaceae</taxon>
        <taxon>Candidatus Methanobinarius</taxon>
    </lineage>
</organism>
<dbReference type="Proteomes" id="UP000253099">
    <property type="component" value="Unassembled WGS sequence"/>
</dbReference>
<comment type="subcellular location">
    <subcellularLocation>
        <location evidence="1">Cell envelope</location>
    </subcellularLocation>
    <subcellularLocation>
        <location evidence="2">Cell outer membrane</location>
    </subcellularLocation>
    <subcellularLocation>
        <location evidence="3">Secreted</location>
    </subcellularLocation>
</comment>
<evidence type="ECO:0000313" key="10">
    <source>
        <dbReference type="Proteomes" id="UP000253099"/>
    </source>
</evidence>
<dbReference type="GO" id="GO:0005576">
    <property type="term" value="C:extracellular region"/>
    <property type="evidence" value="ECO:0007669"/>
    <property type="project" value="UniProtKB-SubCell"/>
</dbReference>
<reference evidence="9 10" key="1">
    <citation type="submission" date="2018-06" db="EMBL/GenBank/DDBJ databases">
        <title>Genomic insight into two independent archaeal endosymbiosis events.</title>
        <authorList>
            <person name="Lind A.E."/>
            <person name="Lewis W.H."/>
            <person name="Spang A."/>
            <person name="Guy L."/>
            <person name="Embley M.T."/>
            <person name="Ettema T.J.G."/>
        </authorList>
    </citation>
    <scope>NUCLEOTIDE SEQUENCE [LARGE SCALE GENOMIC DNA]</scope>
    <source>
        <strain evidence="9">NOE</strain>
    </source>
</reference>
<keyword evidence="5" id="KW-0732">Signal</keyword>
<evidence type="ECO:0000256" key="8">
    <source>
        <dbReference type="SAM" id="Phobius"/>
    </source>
</evidence>
<keyword evidence="7" id="KW-0998">Cell outer membrane</keyword>
<name>A0A366M9R6_9EURY</name>
<keyword evidence="8" id="KW-0812">Transmembrane</keyword>
<evidence type="ECO:0000256" key="1">
    <source>
        <dbReference type="ARBA" id="ARBA00004196"/>
    </source>
</evidence>
<evidence type="ECO:0000256" key="6">
    <source>
        <dbReference type="ARBA" id="ARBA00023136"/>
    </source>
</evidence>
<accession>A0A366M9R6</accession>
<evidence type="ECO:0000256" key="3">
    <source>
        <dbReference type="ARBA" id="ARBA00004613"/>
    </source>
</evidence>
<dbReference type="NCBIfam" id="TIGR01376">
    <property type="entry name" value="POMP_repeat"/>
    <property type="match status" value="1"/>
</dbReference>
<dbReference type="Pfam" id="PF02415">
    <property type="entry name" value="Chlam_PMP"/>
    <property type="match status" value="1"/>
</dbReference>
<proteinExistence type="predicted"/>
<feature type="transmembrane region" description="Helical" evidence="8">
    <location>
        <begin position="44"/>
        <end position="66"/>
    </location>
</feature>
<protein>
    <submittedName>
        <fullName evidence="9">Uncharacterized protein</fullName>
    </submittedName>
</protein>
<dbReference type="InterPro" id="IPR003368">
    <property type="entry name" value="POMP_repeat"/>
</dbReference>
<keyword evidence="6 8" id="KW-0472">Membrane</keyword>
<keyword evidence="8" id="KW-1133">Transmembrane helix</keyword>
<keyword evidence="10" id="KW-1185">Reference proteome</keyword>
<evidence type="ECO:0000313" key="9">
    <source>
        <dbReference type="EMBL" id="RBQ22289.1"/>
    </source>
</evidence>
<dbReference type="EMBL" id="NIZT01000070">
    <property type="protein sequence ID" value="RBQ22289.1"/>
    <property type="molecule type" value="Genomic_DNA"/>
</dbReference>
<evidence type="ECO:0000256" key="7">
    <source>
        <dbReference type="ARBA" id="ARBA00023237"/>
    </source>
</evidence>
<comment type="caution">
    <text evidence="9">The sequence shown here is derived from an EMBL/GenBank/DDBJ whole genome shotgun (WGS) entry which is preliminary data.</text>
</comment>
<keyword evidence="4" id="KW-0964">Secreted</keyword>
<evidence type="ECO:0000256" key="5">
    <source>
        <dbReference type="ARBA" id="ARBA00022729"/>
    </source>
</evidence>
<dbReference type="AlphaFoldDB" id="A0A366M9R6"/>
<sequence>MGDNSIVLNSIFTDNNASTFDGGAIFNNGNNFTVNISSFTNNSALYGGAIYNVGGLFVVGNVWLVIMQQPLAL</sequence>
<evidence type="ECO:0000256" key="2">
    <source>
        <dbReference type="ARBA" id="ARBA00004442"/>
    </source>
</evidence>
<evidence type="ECO:0000256" key="4">
    <source>
        <dbReference type="ARBA" id="ARBA00022525"/>
    </source>
</evidence>
<gene>
    <name evidence="9" type="ORF">ALNOE001_20190</name>
</gene>